<reference evidence="2 3" key="1">
    <citation type="submission" date="2019-02" db="EMBL/GenBank/DDBJ databases">
        <title>Deep-cultivation of Planctomycetes and their phenomic and genomic characterization uncovers novel biology.</title>
        <authorList>
            <person name="Wiegand S."/>
            <person name="Jogler M."/>
            <person name="Boedeker C."/>
            <person name="Pinto D."/>
            <person name="Vollmers J."/>
            <person name="Rivas-Marin E."/>
            <person name="Kohn T."/>
            <person name="Peeters S.H."/>
            <person name="Heuer A."/>
            <person name="Rast P."/>
            <person name="Oberbeckmann S."/>
            <person name="Bunk B."/>
            <person name="Jeske O."/>
            <person name="Meyerdierks A."/>
            <person name="Storesund J.E."/>
            <person name="Kallscheuer N."/>
            <person name="Luecker S."/>
            <person name="Lage O.M."/>
            <person name="Pohl T."/>
            <person name="Merkel B.J."/>
            <person name="Hornburger P."/>
            <person name="Mueller R.-W."/>
            <person name="Bruemmer F."/>
            <person name="Labrenz M."/>
            <person name="Spormann A.M."/>
            <person name="Op den Camp H."/>
            <person name="Overmann J."/>
            <person name="Amann R."/>
            <person name="Jetten M.S.M."/>
            <person name="Mascher T."/>
            <person name="Medema M.H."/>
            <person name="Devos D.P."/>
            <person name="Kaster A.-K."/>
            <person name="Ovreas L."/>
            <person name="Rohde M."/>
            <person name="Galperin M.Y."/>
            <person name="Jogler C."/>
        </authorList>
    </citation>
    <scope>NUCLEOTIDE SEQUENCE [LARGE SCALE GENOMIC DNA]</scope>
    <source>
        <strain evidence="2 3">K23_9</strain>
    </source>
</reference>
<dbReference type="RefSeq" id="WP_145421141.1">
    <property type="nucleotide sequence ID" value="NZ_CP036526.1"/>
</dbReference>
<keyword evidence="1" id="KW-0175">Coiled coil</keyword>
<dbReference type="OrthoDB" id="264006at2"/>
<keyword evidence="3" id="KW-1185">Reference proteome</keyword>
<accession>A0A517P213</accession>
<proteinExistence type="predicted"/>
<evidence type="ECO:0000313" key="2">
    <source>
        <dbReference type="EMBL" id="QDT13405.1"/>
    </source>
</evidence>
<feature type="coiled-coil region" evidence="1">
    <location>
        <begin position="25"/>
        <end position="52"/>
    </location>
</feature>
<dbReference type="EMBL" id="CP036526">
    <property type="protein sequence ID" value="QDT13405.1"/>
    <property type="molecule type" value="Genomic_DNA"/>
</dbReference>
<evidence type="ECO:0000256" key="1">
    <source>
        <dbReference type="SAM" id="Coils"/>
    </source>
</evidence>
<organism evidence="2 3">
    <name type="scientific">Stieleria marina</name>
    <dbReference type="NCBI Taxonomy" id="1930275"/>
    <lineage>
        <taxon>Bacteria</taxon>
        <taxon>Pseudomonadati</taxon>
        <taxon>Planctomycetota</taxon>
        <taxon>Planctomycetia</taxon>
        <taxon>Pirellulales</taxon>
        <taxon>Pirellulaceae</taxon>
        <taxon>Stieleria</taxon>
    </lineage>
</organism>
<protein>
    <submittedName>
        <fullName evidence="2">Uncharacterized protein</fullName>
    </submittedName>
</protein>
<name>A0A517P213_9BACT</name>
<dbReference type="Proteomes" id="UP000319817">
    <property type="component" value="Chromosome"/>
</dbReference>
<gene>
    <name evidence="2" type="ORF">K239x_54230</name>
</gene>
<dbReference type="AlphaFoldDB" id="A0A517P213"/>
<evidence type="ECO:0000313" key="3">
    <source>
        <dbReference type="Proteomes" id="UP000319817"/>
    </source>
</evidence>
<sequence length="163" mass="18912">MPFNRINGFYIGAFQMLEKPEMTIDERNEELNEALTARLEQLKAAIEEHEKQFKAMKPARDAKHAYRSHTMEDDQRNCIGEINWYVGMIKLKGGWRLCYAHDHEHYSYPDETIDWKPLVECSIEERIDAVPHIGALREAIVKSKESLVPELEKAIEAVAILSK</sequence>